<dbReference type="EMBL" id="LAZR01000256">
    <property type="protein sequence ID" value="KKN78832.1"/>
    <property type="molecule type" value="Genomic_DNA"/>
</dbReference>
<organism evidence="1">
    <name type="scientific">marine sediment metagenome</name>
    <dbReference type="NCBI Taxonomy" id="412755"/>
    <lineage>
        <taxon>unclassified sequences</taxon>
        <taxon>metagenomes</taxon>
        <taxon>ecological metagenomes</taxon>
    </lineage>
</organism>
<accession>A0A0F9TV65</accession>
<dbReference type="AlphaFoldDB" id="A0A0F9TV65"/>
<gene>
    <name evidence="1" type="ORF">LCGC14_0346040</name>
</gene>
<comment type="caution">
    <text evidence="1">The sequence shown here is derived from an EMBL/GenBank/DDBJ whole genome shotgun (WGS) entry which is preliminary data.</text>
</comment>
<reference evidence="1" key="1">
    <citation type="journal article" date="2015" name="Nature">
        <title>Complex archaea that bridge the gap between prokaryotes and eukaryotes.</title>
        <authorList>
            <person name="Spang A."/>
            <person name="Saw J.H."/>
            <person name="Jorgensen S.L."/>
            <person name="Zaremba-Niedzwiedzka K."/>
            <person name="Martijn J."/>
            <person name="Lind A.E."/>
            <person name="van Eijk R."/>
            <person name="Schleper C."/>
            <person name="Guy L."/>
            <person name="Ettema T.J."/>
        </authorList>
    </citation>
    <scope>NUCLEOTIDE SEQUENCE</scope>
</reference>
<protein>
    <submittedName>
        <fullName evidence="1">Uncharacterized protein</fullName>
    </submittedName>
</protein>
<evidence type="ECO:0000313" key="1">
    <source>
        <dbReference type="EMBL" id="KKN78832.1"/>
    </source>
</evidence>
<proteinExistence type="predicted"/>
<sequence>MQCTFKEIDWLLREEEKIDAKFKPKQHLQSITGPDRTKLE</sequence>
<name>A0A0F9TV65_9ZZZZ</name>